<organism evidence="1 2">
    <name type="scientific">Muraenolepis orangiensis</name>
    <name type="common">Patagonian moray cod</name>
    <dbReference type="NCBI Taxonomy" id="630683"/>
    <lineage>
        <taxon>Eukaryota</taxon>
        <taxon>Metazoa</taxon>
        <taxon>Chordata</taxon>
        <taxon>Craniata</taxon>
        <taxon>Vertebrata</taxon>
        <taxon>Euteleostomi</taxon>
        <taxon>Actinopterygii</taxon>
        <taxon>Neopterygii</taxon>
        <taxon>Teleostei</taxon>
        <taxon>Neoteleostei</taxon>
        <taxon>Acanthomorphata</taxon>
        <taxon>Zeiogadaria</taxon>
        <taxon>Gadariae</taxon>
        <taxon>Gadiformes</taxon>
        <taxon>Muraenolepidoidei</taxon>
        <taxon>Muraenolepididae</taxon>
        <taxon>Muraenolepis</taxon>
    </lineage>
</organism>
<gene>
    <name evidence="1" type="ORF">NHX12_010144</name>
</gene>
<dbReference type="Proteomes" id="UP001148018">
    <property type="component" value="Unassembled WGS sequence"/>
</dbReference>
<dbReference type="EMBL" id="JANIIK010000115">
    <property type="protein sequence ID" value="KAJ3589299.1"/>
    <property type="molecule type" value="Genomic_DNA"/>
</dbReference>
<accession>A0A9Q0I850</accession>
<sequence length="152" mass="16280">MTQMTWFHWDGKPPVLPLLTRHPARSGGKSSSNPPCQRTIEAHQRQRSFFIQGVCDEEKRRPLATSTKLHAGASSELVVVAVWPLVAVWPMLAVRVAAGSGVADASRVADASGVAAGSGVAAAPIGRYMININVLTRFPRGSYQEHASGIHT</sequence>
<proteinExistence type="predicted"/>
<comment type="caution">
    <text evidence="1">The sequence shown here is derived from an EMBL/GenBank/DDBJ whole genome shotgun (WGS) entry which is preliminary data.</text>
</comment>
<keyword evidence="2" id="KW-1185">Reference proteome</keyword>
<reference evidence="1" key="1">
    <citation type="submission" date="2022-07" db="EMBL/GenBank/DDBJ databases">
        <title>Chromosome-level genome of Muraenolepis orangiensis.</title>
        <authorList>
            <person name="Kim J."/>
        </authorList>
    </citation>
    <scope>NUCLEOTIDE SEQUENCE</scope>
    <source>
        <strain evidence="1">KU_S4_2022</strain>
        <tissue evidence="1">Muscle</tissue>
    </source>
</reference>
<evidence type="ECO:0000313" key="2">
    <source>
        <dbReference type="Proteomes" id="UP001148018"/>
    </source>
</evidence>
<protein>
    <submittedName>
        <fullName evidence="1">Uncharacterized protein</fullName>
    </submittedName>
</protein>
<dbReference type="AlphaFoldDB" id="A0A9Q0I850"/>
<name>A0A9Q0I850_9TELE</name>
<evidence type="ECO:0000313" key="1">
    <source>
        <dbReference type="EMBL" id="KAJ3589299.1"/>
    </source>
</evidence>